<name>A0A117I9F3_MYCCR</name>
<gene>
    <name evidence="2" type="ORF">RMCC_1621</name>
</gene>
<dbReference type="SUPFAM" id="SSF51182">
    <property type="entry name" value="RmlC-like cupins"/>
    <property type="match status" value="1"/>
</dbReference>
<dbReference type="STRING" id="228230.RMCC_1621"/>
<dbReference type="CDD" id="cd02227">
    <property type="entry name" value="cupin_TM1112-like"/>
    <property type="match status" value="1"/>
</dbReference>
<dbReference type="PANTHER" id="PTHR40943:SF1">
    <property type="entry name" value="CYTOPLASMIC PROTEIN"/>
    <property type="match status" value="1"/>
</dbReference>
<dbReference type="Proteomes" id="UP000069443">
    <property type="component" value="Unassembled WGS sequence"/>
</dbReference>
<sequence>MGPVEPSDPHSPVGLRHVHVTETELPAPEPKPTSRSNQLEATLDVWAAGTLSTGVWECGPGEFTADRSANTEVCQIISGYGTVTGEDGTAADIGPGSLLVLPRGWRGTWVVRETIRKSFVIVDG</sequence>
<accession>A0A117I9F3</accession>
<feature type="domain" description="(S)-ureidoglycine aminohydrolase cupin" evidence="1">
    <location>
        <begin position="48"/>
        <end position="119"/>
    </location>
</feature>
<evidence type="ECO:0000313" key="2">
    <source>
        <dbReference type="EMBL" id="GAS94655.1"/>
    </source>
</evidence>
<dbReference type="InterPro" id="IPR014710">
    <property type="entry name" value="RmlC-like_jellyroll"/>
</dbReference>
<keyword evidence="3" id="KW-1185">Reference proteome</keyword>
<dbReference type="InterPro" id="IPR008579">
    <property type="entry name" value="UGlyAH_Cupin_dom"/>
</dbReference>
<protein>
    <recommendedName>
        <fullName evidence="1">(S)-ureidoglycine aminohydrolase cupin domain-containing protein</fullName>
    </recommendedName>
</protein>
<dbReference type="Gene3D" id="2.60.120.10">
    <property type="entry name" value="Jelly Rolls"/>
    <property type="match status" value="1"/>
</dbReference>
<dbReference type="InterPro" id="IPR011051">
    <property type="entry name" value="RmlC_Cupin_sf"/>
</dbReference>
<dbReference type="EMBL" id="BCSY01000035">
    <property type="protein sequence ID" value="GAS94655.1"/>
    <property type="molecule type" value="Genomic_DNA"/>
</dbReference>
<proteinExistence type="predicted"/>
<dbReference type="AlphaFoldDB" id="A0A117I9F3"/>
<dbReference type="RefSeq" id="WP_064961261.1">
    <property type="nucleotide sequence ID" value="NZ_BCSY01000035.1"/>
</dbReference>
<comment type="caution">
    <text evidence="2">The sequence shown here is derived from an EMBL/GenBank/DDBJ whole genome shotgun (WGS) entry which is preliminary data.</text>
</comment>
<dbReference type="PANTHER" id="PTHR40943">
    <property type="entry name" value="CYTOPLASMIC PROTEIN-RELATED"/>
    <property type="match status" value="1"/>
</dbReference>
<evidence type="ECO:0000259" key="1">
    <source>
        <dbReference type="Pfam" id="PF05899"/>
    </source>
</evidence>
<dbReference type="Pfam" id="PF05899">
    <property type="entry name" value="Cupin_3"/>
    <property type="match status" value="1"/>
</dbReference>
<organism evidence="2 3">
    <name type="scientific">Mycolicibacterium canariasense</name>
    <name type="common">Mycobacterium canariasense</name>
    <dbReference type="NCBI Taxonomy" id="228230"/>
    <lineage>
        <taxon>Bacteria</taxon>
        <taxon>Bacillati</taxon>
        <taxon>Actinomycetota</taxon>
        <taxon>Actinomycetes</taxon>
        <taxon>Mycobacteriales</taxon>
        <taxon>Mycobacteriaceae</taxon>
        <taxon>Mycolicibacterium</taxon>
    </lineage>
</organism>
<reference evidence="3" key="2">
    <citation type="submission" date="2016-02" db="EMBL/GenBank/DDBJ databases">
        <title>Draft genome sequence of five rapidly growing Mycobacterium species.</title>
        <authorList>
            <person name="Katahira K."/>
            <person name="Gotou Y."/>
            <person name="Iida K."/>
            <person name="Ogura Y."/>
            <person name="Hayashi T."/>
        </authorList>
    </citation>
    <scope>NUCLEOTIDE SEQUENCE [LARGE SCALE GENOMIC DNA]</scope>
    <source>
        <strain evidence="3">JCM15298</strain>
    </source>
</reference>
<reference evidence="3" key="1">
    <citation type="journal article" date="2016" name="Genome Announc.">
        <title>Draft Genome Sequences of Five Rapidly Growing Mycobacterium Species, M. thermoresistibile, M. fortuitum subsp. acetamidolyticum, M. canariasense, M. brisbanense, and M. novocastrense.</title>
        <authorList>
            <person name="Katahira K."/>
            <person name="Ogura Y."/>
            <person name="Gotoh Y."/>
            <person name="Hayashi T."/>
        </authorList>
    </citation>
    <scope>NUCLEOTIDE SEQUENCE [LARGE SCALE GENOMIC DNA]</scope>
    <source>
        <strain evidence="3">JCM15298</strain>
    </source>
</reference>
<dbReference type="OrthoDB" id="9799053at2"/>
<evidence type="ECO:0000313" key="3">
    <source>
        <dbReference type="Proteomes" id="UP000069443"/>
    </source>
</evidence>